<dbReference type="InterPro" id="IPR000653">
    <property type="entry name" value="DegT/StrS_aminotransferase"/>
</dbReference>
<feature type="non-terminal residue" evidence="1">
    <location>
        <position position="254"/>
    </location>
</feature>
<dbReference type="SUPFAM" id="SSF53383">
    <property type="entry name" value="PLP-dependent transferases"/>
    <property type="match status" value="1"/>
</dbReference>
<name>A0A382ZCA4_9ZZZZ</name>
<dbReference type="EMBL" id="UINC01182597">
    <property type="protein sequence ID" value="SVD92900.1"/>
    <property type="molecule type" value="Genomic_DNA"/>
</dbReference>
<dbReference type="GO" id="GO:0000271">
    <property type="term" value="P:polysaccharide biosynthetic process"/>
    <property type="evidence" value="ECO:0007669"/>
    <property type="project" value="TreeGrafter"/>
</dbReference>
<dbReference type="Gene3D" id="3.40.640.10">
    <property type="entry name" value="Type I PLP-dependent aspartate aminotransferase-like (Major domain)"/>
    <property type="match status" value="1"/>
</dbReference>
<reference evidence="1" key="1">
    <citation type="submission" date="2018-05" db="EMBL/GenBank/DDBJ databases">
        <authorList>
            <person name="Lanie J.A."/>
            <person name="Ng W.-L."/>
            <person name="Kazmierczak K.M."/>
            <person name="Andrzejewski T.M."/>
            <person name="Davidsen T.M."/>
            <person name="Wayne K.J."/>
            <person name="Tettelin H."/>
            <person name="Glass J.I."/>
            <person name="Rusch D."/>
            <person name="Podicherti R."/>
            <person name="Tsui H.-C.T."/>
            <person name="Winkler M.E."/>
        </authorList>
    </citation>
    <scope>NUCLEOTIDE SEQUENCE</scope>
</reference>
<dbReference type="PANTHER" id="PTHR30244:SF34">
    <property type="entry name" value="DTDP-4-AMINO-4,6-DIDEOXYGALACTOSE TRANSAMINASE"/>
    <property type="match status" value="1"/>
</dbReference>
<dbReference type="GO" id="GO:0008483">
    <property type="term" value="F:transaminase activity"/>
    <property type="evidence" value="ECO:0007669"/>
    <property type="project" value="TreeGrafter"/>
</dbReference>
<dbReference type="InterPro" id="IPR015421">
    <property type="entry name" value="PyrdxlP-dep_Trfase_major"/>
</dbReference>
<protein>
    <recommendedName>
        <fullName evidence="2">NarL family transcriptional regulator</fullName>
    </recommendedName>
</protein>
<dbReference type="Pfam" id="PF01041">
    <property type="entry name" value="DegT_DnrJ_EryC1"/>
    <property type="match status" value="1"/>
</dbReference>
<gene>
    <name evidence="1" type="ORF">METZ01_LOCUS445754</name>
</gene>
<organism evidence="1">
    <name type="scientific">marine metagenome</name>
    <dbReference type="NCBI Taxonomy" id="408172"/>
    <lineage>
        <taxon>unclassified sequences</taxon>
        <taxon>metagenomes</taxon>
        <taxon>ecological metagenomes</taxon>
    </lineage>
</organism>
<dbReference type="InterPro" id="IPR015424">
    <property type="entry name" value="PyrdxlP-dep_Trfase"/>
</dbReference>
<evidence type="ECO:0000313" key="1">
    <source>
        <dbReference type="EMBL" id="SVD92900.1"/>
    </source>
</evidence>
<accession>A0A382ZCA4</accession>
<evidence type="ECO:0008006" key="2">
    <source>
        <dbReference type="Google" id="ProtNLM"/>
    </source>
</evidence>
<proteinExistence type="predicted"/>
<dbReference type="PANTHER" id="PTHR30244">
    <property type="entry name" value="TRANSAMINASE"/>
    <property type="match status" value="1"/>
</dbReference>
<dbReference type="AlphaFoldDB" id="A0A382ZCA4"/>
<sequence>MKISYGKNVYGKEEINAVLNKLKKTTQMGDAVARFEHKIAKLFSKRYGLMVNSGSSALMLATNVLNFKKGDEIITPCLNFGTAVSSIILSGATPILIDVDANTLQIDVNKIQKKITKKTKGIIVPNLIGNVPDWRKIKILAKKYKLKIIEDSADTLGAKINNKPTGIYSDISITSFYGSHIISCAGNGGMFLTNDKKTYDKAKVLRSWGRMSTLIKDSENINRRLAIKLNGYEYDKKFIFSEVGYNFEPSEIGA</sequence>
<dbReference type="GO" id="GO:0030170">
    <property type="term" value="F:pyridoxal phosphate binding"/>
    <property type="evidence" value="ECO:0007669"/>
    <property type="project" value="TreeGrafter"/>
</dbReference>